<accession>A0A2J9VIM2</accession>
<keyword evidence="4" id="KW-0813">Transport</keyword>
<evidence type="ECO:0000256" key="3">
    <source>
        <dbReference type="ARBA" id="ARBA00020392"/>
    </source>
</evidence>
<comment type="caution">
    <text evidence="11">The sequence shown here is derived from an EMBL/GenBank/DDBJ whole genome shotgun (WGS) entry which is preliminary data.</text>
</comment>
<comment type="similarity">
    <text evidence="2">Belongs to the FliJ family.</text>
</comment>
<gene>
    <name evidence="11" type="primary">fliJ</name>
    <name evidence="11" type="ORF">AL544_001055</name>
</gene>
<evidence type="ECO:0000313" key="11">
    <source>
        <dbReference type="EMBL" id="PNM63601.1"/>
    </source>
</evidence>
<evidence type="ECO:0000256" key="8">
    <source>
        <dbReference type="ARBA" id="ARBA00022927"/>
    </source>
</evidence>
<dbReference type="EMBL" id="LOSJ02000001">
    <property type="protein sequence ID" value="PNM63601.1"/>
    <property type="molecule type" value="Genomic_DNA"/>
</dbReference>
<dbReference type="NCBIfam" id="TIGR02473">
    <property type="entry name" value="flagell_FliJ"/>
    <property type="match status" value="1"/>
</dbReference>
<dbReference type="AlphaFoldDB" id="A0A2J9VIM2"/>
<dbReference type="STRING" id="674.VM_19905"/>
<keyword evidence="12" id="KW-1185">Reference proteome</keyword>
<keyword evidence="10" id="KW-1006">Bacterial flagellum protein export</keyword>
<name>A0A2J9VIM2_VIBMI</name>
<dbReference type="Proteomes" id="UP000053748">
    <property type="component" value="Unassembled WGS sequence"/>
</dbReference>
<keyword evidence="11" id="KW-0282">Flagellum</keyword>
<evidence type="ECO:0000256" key="4">
    <source>
        <dbReference type="ARBA" id="ARBA00022448"/>
    </source>
</evidence>
<evidence type="ECO:0000313" key="12">
    <source>
        <dbReference type="Proteomes" id="UP000053748"/>
    </source>
</evidence>
<keyword evidence="11" id="KW-0966">Cell projection</keyword>
<organism evidence="11 12">
    <name type="scientific">Vibrio mimicus</name>
    <dbReference type="NCBI Taxonomy" id="674"/>
    <lineage>
        <taxon>Bacteria</taxon>
        <taxon>Pseudomonadati</taxon>
        <taxon>Pseudomonadota</taxon>
        <taxon>Gammaproteobacteria</taxon>
        <taxon>Vibrionales</taxon>
        <taxon>Vibrionaceae</taxon>
        <taxon>Vibrio</taxon>
    </lineage>
</organism>
<protein>
    <recommendedName>
        <fullName evidence="3">Flagellar FliJ protein</fullName>
    </recommendedName>
</protein>
<dbReference type="GO" id="GO:0006935">
    <property type="term" value="P:chemotaxis"/>
    <property type="evidence" value="ECO:0007669"/>
    <property type="project" value="UniProtKB-KW"/>
</dbReference>
<evidence type="ECO:0000256" key="9">
    <source>
        <dbReference type="ARBA" id="ARBA00023136"/>
    </source>
</evidence>
<reference evidence="11" key="1">
    <citation type="submission" date="2017-12" db="EMBL/GenBank/DDBJ databases">
        <title>FDA dAtabase for Regulatory Grade micrObial Sequences (FDA-ARGOS): Supporting development and validation of Infectious Disease Dx tests.</title>
        <authorList>
            <person name="Hoffmann M."/>
            <person name="Allard M."/>
            <person name="Evans P."/>
            <person name="Brown E."/>
            <person name="Tallon L.J."/>
            <person name="Sadzewicz L."/>
            <person name="Sengamalay N."/>
            <person name="Ott S."/>
            <person name="Godinez A."/>
            <person name="Nagaraj S."/>
            <person name="Vavikolanu K."/>
            <person name="Aluvathingal J."/>
            <person name="Nadendla S."/>
            <person name="Hobson J."/>
            <person name="Sichtig H."/>
        </authorList>
    </citation>
    <scope>NUCLEOTIDE SEQUENCE [LARGE SCALE GENOMIC DNA]</scope>
    <source>
        <strain evidence="11">FDAARGOS_113</strain>
    </source>
</reference>
<comment type="subcellular location">
    <subcellularLocation>
        <location evidence="1">Cell membrane</location>
        <topology evidence="1">Peripheral membrane protein</topology>
        <orientation evidence="1">Cytoplasmic side</orientation>
    </subcellularLocation>
</comment>
<dbReference type="GO" id="GO:0071973">
    <property type="term" value="P:bacterial-type flagellum-dependent cell motility"/>
    <property type="evidence" value="ECO:0007669"/>
    <property type="project" value="InterPro"/>
</dbReference>
<dbReference type="RefSeq" id="WP_000379946.1">
    <property type="nucleotide sequence ID" value="NZ_CAWMSS010000002.1"/>
</dbReference>
<proteinExistence type="inferred from homology"/>
<keyword evidence="11" id="KW-0969">Cilium</keyword>
<keyword evidence="9" id="KW-0472">Membrane</keyword>
<keyword evidence="7" id="KW-1005">Bacterial flagellum biogenesis</keyword>
<dbReference type="GO" id="GO:0005886">
    <property type="term" value="C:plasma membrane"/>
    <property type="evidence" value="ECO:0007669"/>
    <property type="project" value="UniProtKB-SubCell"/>
</dbReference>
<dbReference type="OrthoDB" id="5815965at2"/>
<evidence type="ECO:0000256" key="6">
    <source>
        <dbReference type="ARBA" id="ARBA00022500"/>
    </source>
</evidence>
<evidence type="ECO:0000256" key="7">
    <source>
        <dbReference type="ARBA" id="ARBA00022795"/>
    </source>
</evidence>
<evidence type="ECO:0000256" key="1">
    <source>
        <dbReference type="ARBA" id="ARBA00004413"/>
    </source>
</evidence>
<dbReference type="GO" id="GO:0044781">
    <property type="term" value="P:bacterial-type flagellum organization"/>
    <property type="evidence" value="ECO:0007669"/>
    <property type="project" value="UniProtKB-KW"/>
</dbReference>
<dbReference type="GO" id="GO:0015031">
    <property type="term" value="P:protein transport"/>
    <property type="evidence" value="ECO:0007669"/>
    <property type="project" value="UniProtKB-KW"/>
</dbReference>
<keyword evidence="5" id="KW-1003">Cell membrane</keyword>
<sequence length="146" mass="17187">MDTKLKAVGKIQKIEEKQRDCVGRQLESMRQHHTHLKLQLSQLADLKKHSGQTALMAPSLNSAILMNLNSVNLMLQKMLVHHEYEQAVMQAQCFSVQKVLEQKHARVQKLEKVLERWRAKQKYEKARKEQKLFEDIINCRFNRKAL</sequence>
<dbReference type="InterPro" id="IPR012823">
    <property type="entry name" value="Flagell_FliJ"/>
</dbReference>
<keyword evidence="6" id="KW-0145">Chemotaxis</keyword>
<evidence type="ECO:0000256" key="5">
    <source>
        <dbReference type="ARBA" id="ARBA00022475"/>
    </source>
</evidence>
<evidence type="ECO:0000256" key="10">
    <source>
        <dbReference type="ARBA" id="ARBA00023225"/>
    </source>
</evidence>
<dbReference type="Gene3D" id="1.10.287.1700">
    <property type="match status" value="1"/>
</dbReference>
<evidence type="ECO:0000256" key="2">
    <source>
        <dbReference type="ARBA" id="ARBA00010004"/>
    </source>
</evidence>
<dbReference type="InterPro" id="IPR053716">
    <property type="entry name" value="Flag_assembly_chemotaxis_eff"/>
</dbReference>
<dbReference type="GO" id="GO:0009288">
    <property type="term" value="C:bacterial-type flagellum"/>
    <property type="evidence" value="ECO:0007669"/>
    <property type="project" value="InterPro"/>
</dbReference>
<keyword evidence="8" id="KW-0653">Protein transport</keyword>